<feature type="compositionally biased region" description="Low complexity" evidence="1">
    <location>
        <begin position="1"/>
        <end position="11"/>
    </location>
</feature>
<dbReference type="InterPro" id="IPR036047">
    <property type="entry name" value="F-box-like_dom_sf"/>
</dbReference>
<sequence>MIMSYNNVPNSPQNPNPNPKIPAITQSSSPNSPQISIPQPNWLLLPEDVWFSILSKLYTCDIIENAQKVCKLFRKICIQPSMFRIINMLLPDSDMVLNFDVDVMTRYAIDRSAGDLVDIYLEYCDDETLMYIVERSKNLKHLRIGHHIHISDDVLIDAVGKLSMLEEVEIIICDFSEETIEALGQACPCLKSFSLNDVGSRRYAYASNGEALAIANSMPNLRRLQLIGNSMTNEGLNAILDRCPLLESLDLRACFDVYLSGDLGKRCEKIKHLRRPNDSTADYSHRACTDGDETDDSSGSSMEEEPEYDYGFTEGTMLDIYPVPEYVELDCMDQDMYDDPPYGSDEYSHYDYCGCDCPCSDSD</sequence>
<feature type="compositionally biased region" description="Acidic residues" evidence="1">
    <location>
        <begin position="290"/>
        <end position="308"/>
    </location>
</feature>
<protein>
    <recommendedName>
        <fullName evidence="4">F-box domain-containing protein</fullName>
    </recommendedName>
</protein>
<dbReference type="InterPro" id="IPR032675">
    <property type="entry name" value="LRR_dom_sf"/>
</dbReference>
<keyword evidence="3" id="KW-1185">Reference proteome</keyword>
<evidence type="ECO:0000313" key="2">
    <source>
        <dbReference type="EMBL" id="KAK9669652.1"/>
    </source>
</evidence>
<reference evidence="2" key="1">
    <citation type="submission" date="2024-03" db="EMBL/GenBank/DDBJ databases">
        <title>WGS assembly of Saponaria officinalis var. Norfolk2.</title>
        <authorList>
            <person name="Jenkins J."/>
            <person name="Shu S."/>
            <person name="Grimwood J."/>
            <person name="Barry K."/>
            <person name="Goodstein D."/>
            <person name="Schmutz J."/>
            <person name="Leebens-Mack J."/>
            <person name="Osbourn A."/>
        </authorList>
    </citation>
    <scope>NUCLEOTIDE SEQUENCE [LARGE SCALE GENOMIC DNA]</scope>
    <source>
        <strain evidence="2">JIC</strain>
    </source>
</reference>
<evidence type="ECO:0008006" key="4">
    <source>
        <dbReference type="Google" id="ProtNLM"/>
    </source>
</evidence>
<proteinExistence type="predicted"/>
<dbReference type="PANTHER" id="PTHR38926:SF2">
    <property type="entry name" value="F-BOX_LRR-REPEAT PROTEIN 21-RELATED"/>
    <property type="match status" value="1"/>
</dbReference>
<feature type="region of interest" description="Disordered" evidence="1">
    <location>
        <begin position="1"/>
        <end position="33"/>
    </location>
</feature>
<dbReference type="CDD" id="cd22164">
    <property type="entry name" value="F-box_AtSKIP19-like"/>
    <property type="match status" value="1"/>
</dbReference>
<dbReference type="SUPFAM" id="SSF81383">
    <property type="entry name" value="F-box domain"/>
    <property type="match status" value="1"/>
</dbReference>
<comment type="caution">
    <text evidence="2">The sequence shown here is derived from an EMBL/GenBank/DDBJ whole genome shotgun (WGS) entry which is preliminary data.</text>
</comment>
<organism evidence="2 3">
    <name type="scientific">Saponaria officinalis</name>
    <name type="common">Common soapwort</name>
    <name type="synonym">Lychnis saponaria</name>
    <dbReference type="NCBI Taxonomy" id="3572"/>
    <lineage>
        <taxon>Eukaryota</taxon>
        <taxon>Viridiplantae</taxon>
        <taxon>Streptophyta</taxon>
        <taxon>Embryophyta</taxon>
        <taxon>Tracheophyta</taxon>
        <taxon>Spermatophyta</taxon>
        <taxon>Magnoliopsida</taxon>
        <taxon>eudicotyledons</taxon>
        <taxon>Gunneridae</taxon>
        <taxon>Pentapetalae</taxon>
        <taxon>Caryophyllales</taxon>
        <taxon>Caryophyllaceae</taxon>
        <taxon>Caryophylleae</taxon>
        <taxon>Saponaria</taxon>
    </lineage>
</organism>
<evidence type="ECO:0000256" key="1">
    <source>
        <dbReference type="SAM" id="MobiDB-lite"/>
    </source>
</evidence>
<dbReference type="PANTHER" id="PTHR38926">
    <property type="entry name" value="F-BOX DOMAIN CONTAINING PROTEIN, EXPRESSED"/>
    <property type="match status" value="1"/>
</dbReference>
<dbReference type="Proteomes" id="UP001443914">
    <property type="component" value="Unassembled WGS sequence"/>
</dbReference>
<feature type="region of interest" description="Disordered" evidence="1">
    <location>
        <begin position="278"/>
        <end position="309"/>
    </location>
</feature>
<name>A0AAW1H0Q0_SAPOF</name>
<dbReference type="SUPFAM" id="SSF52047">
    <property type="entry name" value="RNI-like"/>
    <property type="match status" value="1"/>
</dbReference>
<dbReference type="Gene3D" id="3.80.10.10">
    <property type="entry name" value="Ribonuclease Inhibitor"/>
    <property type="match status" value="1"/>
</dbReference>
<accession>A0AAW1H0Q0</accession>
<dbReference type="AlphaFoldDB" id="A0AAW1H0Q0"/>
<dbReference type="Gene3D" id="1.20.1280.50">
    <property type="match status" value="1"/>
</dbReference>
<dbReference type="EMBL" id="JBDFQZ010000013">
    <property type="protein sequence ID" value="KAK9669652.1"/>
    <property type="molecule type" value="Genomic_DNA"/>
</dbReference>
<gene>
    <name evidence="2" type="ORF">RND81_13G146100</name>
</gene>
<evidence type="ECO:0000313" key="3">
    <source>
        <dbReference type="Proteomes" id="UP001443914"/>
    </source>
</evidence>